<proteinExistence type="predicted"/>
<organism evidence="2 3">
    <name type="scientific">Colletotrichum phormii</name>
    <dbReference type="NCBI Taxonomy" id="359342"/>
    <lineage>
        <taxon>Eukaryota</taxon>
        <taxon>Fungi</taxon>
        <taxon>Dikarya</taxon>
        <taxon>Ascomycota</taxon>
        <taxon>Pezizomycotina</taxon>
        <taxon>Sordariomycetes</taxon>
        <taxon>Hypocreomycetidae</taxon>
        <taxon>Glomerellales</taxon>
        <taxon>Glomerellaceae</taxon>
        <taxon>Colletotrichum</taxon>
        <taxon>Colletotrichum acutatum species complex</taxon>
    </lineage>
</organism>
<reference evidence="2" key="1">
    <citation type="submission" date="2021-06" db="EMBL/GenBank/DDBJ databases">
        <title>Comparative genomics, transcriptomics and evolutionary studies reveal genomic signatures of adaptation to plant cell wall in hemibiotrophic fungi.</title>
        <authorList>
            <consortium name="DOE Joint Genome Institute"/>
            <person name="Baroncelli R."/>
            <person name="Diaz J.F."/>
            <person name="Benocci T."/>
            <person name="Peng M."/>
            <person name="Battaglia E."/>
            <person name="Haridas S."/>
            <person name="Andreopoulos W."/>
            <person name="Labutti K."/>
            <person name="Pangilinan J."/>
            <person name="Floch G.L."/>
            <person name="Makela M.R."/>
            <person name="Henrissat B."/>
            <person name="Grigoriev I.V."/>
            <person name="Crouch J.A."/>
            <person name="De Vries R.P."/>
            <person name="Sukno S.A."/>
            <person name="Thon M.R."/>
        </authorList>
    </citation>
    <scope>NUCLEOTIDE SEQUENCE</scope>
    <source>
        <strain evidence="2">CBS 102054</strain>
    </source>
</reference>
<dbReference type="AlphaFoldDB" id="A0AAJ0A4M4"/>
<protein>
    <submittedName>
        <fullName evidence="2">Uncharacterized protein</fullName>
    </submittedName>
</protein>
<keyword evidence="3" id="KW-1185">Reference proteome</keyword>
<comment type="caution">
    <text evidence="2">The sequence shown here is derived from an EMBL/GenBank/DDBJ whole genome shotgun (WGS) entry which is preliminary data.</text>
</comment>
<evidence type="ECO:0000313" key="3">
    <source>
        <dbReference type="Proteomes" id="UP001243989"/>
    </source>
</evidence>
<evidence type="ECO:0000313" key="2">
    <source>
        <dbReference type="EMBL" id="KAK1654520.1"/>
    </source>
</evidence>
<evidence type="ECO:0000256" key="1">
    <source>
        <dbReference type="SAM" id="MobiDB-lite"/>
    </source>
</evidence>
<accession>A0AAJ0A4M4</accession>
<feature type="region of interest" description="Disordered" evidence="1">
    <location>
        <begin position="1"/>
        <end position="34"/>
    </location>
</feature>
<dbReference type="Proteomes" id="UP001243989">
    <property type="component" value="Unassembled WGS sequence"/>
</dbReference>
<dbReference type="GeneID" id="85476805"/>
<dbReference type="RefSeq" id="XP_060450564.1">
    <property type="nucleotide sequence ID" value="XM_060591943.1"/>
</dbReference>
<dbReference type="EMBL" id="JAHMHQ010000002">
    <property type="protein sequence ID" value="KAK1654520.1"/>
    <property type="molecule type" value="Genomic_DNA"/>
</dbReference>
<name>A0AAJ0A4M4_9PEZI</name>
<gene>
    <name evidence="2" type="ORF">BDP81DRAFT_445333</name>
</gene>
<sequence>MSQRATPNPPTGNKPTPFRYMEPYGHLAPPPEDPTHQFDNLEEALSIRINDKDIHCFRLVAAGKNTQGTGYAVRLHAFTTDLESQDIAMKGKREDVQVTVAPKDKFADEIAGEIMAISLGNQGCIVILVYFKKADLDFVEDEEWVKEFMDAEYKESVILDWEDWVEV</sequence>